<organism evidence="1 2">
    <name type="scientific">Tanacetum coccineum</name>
    <dbReference type="NCBI Taxonomy" id="301880"/>
    <lineage>
        <taxon>Eukaryota</taxon>
        <taxon>Viridiplantae</taxon>
        <taxon>Streptophyta</taxon>
        <taxon>Embryophyta</taxon>
        <taxon>Tracheophyta</taxon>
        <taxon>Spermatophyta</taxon>
        <taxon>Magnoliopsida</taxon>
        <taxon>eudicotyledons</taxon>
        <taxon>Gunneridae</taxon>
        <taxon>Pentapetalae</taxon>
        <taxon>asterids</taxon>
        <taxon>campanulids</taxon>
        <taxon>Asterales</taxon>
        <taxon>Asteraceae</taxon>
        <taxon>Asteroideae</taxon>
        <taxon>Anthemideae</taxon>
        <taxon>Anthemidinae</taxon>
        <taxon>Tanacetum</taxon>
    </lineage>
</organism>
<evidence type="ECO:0000313" key="2">
    <source>
        <dbReference type="Proteomes" id="UP001151760"/>
    </source>
</evidence>
<proteinExistence type="predicted"/>
<feature type="non-terminal residue" evidence="1">
    <location>
        <position position="1"/>
    </location>
</feature>
<reference evidence="1" key="1">
    <citation type="journal article" date="2022" name="Int. J. Mol. Sci.">
        <title>Draft Genome of Tanacetum Coccineum: Genomic Comparison of Closely Related Tanacetum-Family Plants.</title>
        <authorList>
            <person name="Yamashiro T."/>
            <person name="Shiraishi A."/>
            <person name="Nakayama K."/>
            <person name="Satake H."/>
        </authorList>
    </citation>
    <scope>NUCLEOTIDE SEQUENCE</scope>
</reference>
<dbReference type="EMBL" id="BQNB010020406">
    <property type="protein sequence ID" value="GJT95611.1"/>
    <property type="molecule type" value="Genomic_DNA"/>
</dbReference>
<reference evidence="1" key="2">
    <citation type="submission" date="2022-01" db="EMBL/GenBank/DDBJ databases">
        <authorList>
            <person name="Yamashiro T."/>
            <person name="Shiraishi A."/>
            <person name="Satake H."/>
            <person name="Nakayama K."/>
        </authorList>
    </citation>
    <scope>NUCLEOTIDE SEQUENCE</scope>
</reference>
<sequence length="126" mass="14612">TCTVSFLYLISSDRVFYSFIHLQSSTQKSPRSLTQRSASYLILSGPHSEAAHHATDKRYAKEHTFYLRHHFHYALYHDDLHSLFSAQHLLARNLKLGKESTSQETAGMAFYLRCQISWSEKIAYNL</sequence>
<dbReference type="Proteomes" id="UP001151760">
    <property type="component" value="Unassembled WGS sequence"/>
</dbReference>
<comment type="caution">
    <text evidence="1">The sequence shown here is derived from an EMBL/GenBank/DDBJ whole genome shotgun (WGS) entry which is preliminary data.</text>
</comment>
<protein>
    <submittedName>
        <fullName evidence="1">Uncharacterized protein</fullName>
    </submittedName>
</protein>
<keyword evidence="2" id="KW-1185">Reference proteome</keyword>
<evidence type="ECO:0000313" key="1">
    <source>
        <dbReference type="EMBL" id="GJT95611.1"/>
    </source>
</evidence>
<accession>A0ABQ5I651</accession>
<gene>
    <name evidence="1" type="ORF">Tco_1091129</name>
</gene>
<name>A0ABQ5I651_9ASTR</name>